<dbReference type="InterPro" id="IPR013083">
    <property type="entry name" value="Znf_RING/FYVE/PHD"/>
</dbReference>
<keyword evidence="3" id="KW-0862">Zinc</keyword>
<feature type="domain" description="Zinc finger PHD-type" evidence="5">
    <location>
        <begin position="404"/>
        <end position="454"/>
    </location>
</feature>
<keyword evidence="1" id="KW-0479">Metal-binding</keyword>
<dbReference type="AlphaFoldDB" id="A0A8T2TA45"/>
<gene>
    <name evidence="6" type="ORF">KP509_14G008200</name>
</gene>
<protein>
    <recommendedName>
        <fullName evidence="5">Zinc finger PHD-type domain-containing protein</fullName>
    </recommendedName>
</protein>
<comment type="caution">
    <text evidence="6">The sequence shown here is derived from an EMBL/GenBank/DDBJ whole genome shotgun (WGS) entry which is preliminary data.</text>
</comment>
<dbReference type="Proteomes" id="UP000825935">
    <property type="component" value="Chromosome 14"/>
</dbReference>
<dbReference type="EMBL" id="CM035419">
    <property type="protein sequence ID" value="KAH7414734.1"/>
    <property type="molecule type" value="Genomic_DNA"/>
</dbReference>
<evidence type="ECO:0000259" key="5">
    <source>
        <dbReference type="SMART" id="SM00249"/>
    </source>
</evidence>
<evidence type="ECO:0000256" key="3">
    <source>
        <dbReference type="ARBA" id="ARBA00022833"/>
    </source>
</evidence>
<feature type="compositionally biased region" description="Basic residues" evidence="4">
    <location>
        <begin position="288"/>
        <end position="297"/>
    </location>
</feature>
<sequence length="549" mass="62816">MEQLQLGADQSMINGSKEDNFSYGQTLTCSPRRHKMSFMSIQISRSDLSDDGGSVTFVEHANIQKKGSLEVKKFIYPRFKRRAYYDVTTGTLQCFSKKEKKMEARLRAKFASCTSSNILSEDEALQKKGDGDKSHHHPREISLRDIVVCESPSNALEFRSKNELLPRICTATPNPVTRNPAFRIMDSPCAETFPDLNFASLGDQSDEQLALLKCSVRSVTSFTGEKIFPHRTNEATDKINILNLATNSNDLRKITLEADAQLDELEKENNPPPLSSNNKAILAYRSMQKAKKRRKSKPGFLSSSSRNSNDNDADFLRTRNYGRLSLVLGNKQTSLGPILRSFRNTQAITRSLKQVQMSVRRSKKSFVKALLEKYIWNQRIKFGSPNHREACLPFLSGKVGRRVECFYCREFITSYDSTICSYKDCCRSYHLTCARGLADFNFRKNGDAVCPQHVCILCPLTAFIDNRFYSMKFRVTCMMQACMVCRGYNKSKVFRCDRCIVSAHMNCFAFPEFCTFVDSKPNHFICWRHPENWRHDSEVIQNQYLLTLS</sequence>
<dbReference type="GO" id="GO:0008270">
    <property type="term" value="F:zinc ion binding"/>
    <property type="evidence" value="ECO:0007669"/>
    <property type="project" value="UniProtKB-KW"/>
</dbReference>
<organism evidence="6 7">
    <name type="scientific">Ceratopteris richardii</name>
    <name type="common">Triangle waterfern</name>
    <dbReference type="NCBI Taxonomy" id="49495"/>
    <lineage>
        <taxon>Eukaryota</taxon>
        <taxon>Viridiplantae</taxon>
        <taxon>Streptophyta</taxon>
        <taxon>Embryophyta</taxon>
        <taxon>Tracheophyta</taxon>
        <taxon>Polypodiopsida</taxon>
        <taxon>Polypodiidae</taxon>
        <taxon>Polypodiales</taxon>
        <taxon>Pteridineae</taxon>
        <taxon>Pteridaceae</taxon>
        <taxon>Parkerioideae</taxon>
        <taxon>Ceratopteris</taxon>
    </lineage>
</organism>
<name>A0A8T2TA45_CERRI</name>
<dbReference type="Pfam" id="PF22908">
    <property type="entry name" value="PHD_NSD"/>
    <property type="match status" value="1"/>
</dbReference>
<keyword evidence="2" id="KW-0863">Zinc-finger</keyword>
<evidence type="ECO:0000256" key="1">
    <source>
        <dbReference type="ARBA" id="ARBA00022723"/>
    </source>
</evidence>
<evidence type="ECO:0000313" key="6">
    <source>
        <dbReference type="EMBL" id="KAH7414734.1"/>
    </source>
</evidence>
<evidence type="ECO:0000256" key="2">
    <source>
        <dbReference type="ARBA" id="ARBA00022771"/>
    </source>
</evidence>
<dbReference type="InterPro" id="IPR001965">
    <property type="entry name" value="Znf_PHD"/>
</dbReference>
<accession>A0A8T2TA45</accession>
<evidence type="ECO:0000313" key="7">
    <source>
        <dbReference type="Proteomes" id="UP000825935"/>
    </source>
</evidence>
<keyword evidence="7" id="KW-1185">Reference proteome</keyword>
<dbReference type="InterPro" id="IPR055198">
    <property type="entry name" value="NSD_PHD"/>
</dbReference>
<proteinExistence type="predicted"/>
<feature type="region of interest" description="Disordered" evidence="4">
    <location>
        <begin position="287"/>
        <end position="314"/>
    </location>
</feature>
<feature type="domain" description="Zinc finger PHD-type" evidence="5">
    <location>
        <begin position="481"/>
        <end position="530"/>
    </location>
</feature>
<reference evidence="6" key="1">
    <citation type="submission" date="2021-08" db="EMBL/GenBank/DDBJ databases">
        <title>WGS assembly of Ceratopteris richardii.</title>
        <authorList>
            <person name="Marchant D.B."/>
            <person name="Chen G."/>
            <person name="Jenkins J."/>
            <person name="Shu S."/>
            <person name="Leebens-Mack J."/>
            <person name="Grimwood J."/>
            <person name="Schmutz J."/>
            <person name="Soltis P."/>
            <person name="Soltis D."/>
            <person name="Chen Z.-H."/>
        </authorList>
    </citation>
    <scope>NUCLEOTIDE SEQUENCE</scope>
    <source>
        <strain evidence="6">Whitten #5841</strain>
        <tissue evidence="6">Leaf</tissue>
    </source>
</reference>
<dbReference type="Gene3D" id="3.30.40.10">
    <property type="entry name" value="Zinc/RING finger domain, C3HC4 (zinc finger)"/>
    <property type="match status" value="1"/>
</dbReference>
<evidence type="ECO:0000256" key="4">
    <source>
        <dbReference type="SAM" id="MobiDB-lite"/>
    </source>
</evidence>
<dbReference type="SMART" id="SM00249">
    <property type="entry name" value="PHD"/>
    <property type="match status" value="2"/>
</dbReference>